<protein>
    <submittedName>
        <fullName evidence="4">Uncharacterized protein</fullName>
    </submittedName>
</protein>
<keyword evidence="5" id="KW-1185">Reference proteome</keyword>
<dbReference type="Proteomes" id="UP001151287">
    <property type="component" value="Unassembled WGS sequence"/>
</dbReference>
<dbReference type="Gene3D" id="3.30.559.10">
    <property type="entry name" value="Chloramphenicol acetyltransferase-like domain"/>
    <property type="match status" value="2"/>
</dbReference>
<evidence type="ECO:0000256" key="1">
    <source>
        <dbReference type="ARBA" id="ARBA00009861"/>
    </source>
</evidence>
<dbReference type="FunFam" id="3.30.559.10:FF:000008">
    <property type="entry name" value="Tryptamine hydroxycinnamoyl transferase"/>
    <property type="match status" value="1"/>
</dbReference>
<evidence type="ECO:0000313" key="4">
    <source>
        <dbReference type="EMBL" id="KAJ1691786.1"/>
    </source>
</evidence>
<dbReference type="OrthoDB" id="594068at2759"/>
<comment type="similarity">
    <text evidence="1">Belongs to the plant acyltransferase family.</text>
</comment>
<sequence length="438" mass="49019">MKITLTSSRLVKPAYNGNPPLKPQHVPLSVFDKVACKDHVGAVYIFSPPTPSRKNIIKGLSIVLSLYWELAGRLGTDDMGNTVILLNDKGARFVEASADVDLQSVLTSQPSKDIESLYPSIQGVKELAQVQITRFTCGSLLLAFTADHQVADGHAITNFLVAWSQATRGISMGCAPLHDRGTLFKPRHPPLVQYEHRGVEYITKSYCTNSIRCNNHHAMNVTIHKVHFTKEFTERLQAKASYGASKSYSTFETILAHLWQVITNVRDLPGHETTHICISVNGRRRMNPRVPNEFFGNLVLWAFPHCKVKQLIAQPLQFAAELIHDAVRKVDDSYFKSFIDFSSSGVIEKEALVPRTTLNERVQSPNLEVHSWVTFPFRQMDFGTGKPDCIIPGYLSTEGELFFIPSCTGDGSIDVYVPLFLSNLDNFKKLCYALDSKY</sequence>
<keyword evidence="2" id="KW-0808">Transferase</keyword>
<proteinExistence type="inferred from homology"/>
<organism evidence="4 5">
    <name type="scientific">Rhynchospora breviuscula</name>
    <dbReference type="NCBI Taxonomy" id="2022672"/>
    <lineage>
        <taxon>Eukaryota</taxon>
        <taxon>Viridiplantae</taxon>
        <taxon>Streptophyta</taxon>
        <taxon>Embryophyta</taxon>
        <taxon>Tracheophyta</taxon>
        <taxon>Spermatophyta</taxon>
        <taxon>Magnoliopsida</taxon>
        <taxon>Liliopsida</taxon>
        <taxon>Poales</taxon>
        <taxon>Cyperaceae</taxon>
        <taxon>Cyperoideae</taxon>
        <taxon>Rhynchosporeae</taxon>
        <taxon>Rhynchospora</taxon>
    </lineage>
</organism>
<keyword evidence="3" id="KW-0012">Acyltransferase</keyword>
<dbReference type="Pfam" id="PF02458">
    <property type="entry name" value="Transferase"/>
    <property type="match status" value="1"/>
</dbReference>
<evidence type="ECO:0000256" key="3">
    <source>
        <dbReference type="ARBA" id="ARBA00023315"/>
    </source>
</evidence>
<dbReference type="AlphaFoldDB" id="A0A9Q0CD91"/>
<gene>
    <name evidence="4" type="ORF">LUZ63_015941</name>
</gene>
<dbReference type="InterPro" id="IPR023213">
    <property type="entry name" value="CAT-like_dom_sf"/>
</dbReference>
<dbReference type="PANTHER" id="PTHR31642">
    <property type="entry name" value="TRICHOTHECENE 3-O-ACETYLTRANSFERASE"/>
    <property type="match status" value="1"/>
</dbReference>
<evidence type="ECO:0000256" key="2">
    <source>
        <dbReference type="ARBA" id="ARBA00022679"/>
    </source>
</evidence>
<name>A0A9Q0CD91_9POAL</name>
<dbReference type="PANTHER" id="PTHR31642:SF13">
    <property type="entry name" value="AGMATINE HYDROXYCINNAMOYLTRANSFERASE 1"/>
    <property type="match status" value="1"/>
</dbReference>
<dbReference type="GO" id="GO:0016747">
    <property type="term" value="F:acyltransferase activity, transferring groups other than amino-acyl groups"/>
    <property type="evidence" value="ECO:0007669"/>
    <property type="project" value="UniProtKB-ARBA"/>
</dbReference>
<dbReference type="InterPro" id="IPR050317">
    <property type="entry name" value="Plant_Fungal_Acyltransferase"/>
</dbReference>
<accession>A0A9Q0CD91</accession>
<dbReference type="EMBL" id="JAMQYH010000004">
    <property type="protein sequence ID" value="KAJ1691786.1"/>
    <property type="molecule type" value="Genomic_DNA"/>
</dbReference>
<comment type="caution">
    <text evidence="4">The sequence shown here is derived from an EMBL/GenBank/DDBJ whole genome shotgun (WGS) entry which is preliminary data.</text>
</comment>
<reference evidence="4" key="1">
    <citation type="journal article" date="2022" name="Cell">
        <title>Repeat-based holocentromeres influence genome architecture and karyotype evolution.</title>
        <authorList>
            <person name="Hofstatter P.G."/>
            <person name="Thangavel G."/>
            <person name="Lux T."/>
            <person name="Neumann P."/>
            <person name="Vondrak T."/>
            <person name="Novak P."/>
            <person name="Zhang M."/>
            <person name="Costa L."/>
            <person name="Castellani M."/>
            <person name="Scott A."/>
            <person name="Toegelov H."/>
            <person name="Fuchs J."/>
            <person name="Mata-Sucre Y."/>
            <person name="Dias Y."/>
            <person name="Vanzela A.L.L."/>
            <person name="Huettel B."/>
            <person name="Almeida C.C.S."/>
            <person name="Simkova H."/>
            <person name="Souza G."/>
            <person name="Pedrosa-Harand A."/>
            <person name="Macas J."/>
            <person name="Mayer K.F.X."/>
            <person name="Houben A."/>
            <person name="Marques A."/>
        </authorList>
    </citation>
    <scope>NUCLEOTIDE SEQUENCE</scope>
    <source>
        <strain evidence="4">RhyBre1mFocal</strain>
    </source>
</reference>
<evidence type="ECO:0000313" key="5">
    <source>
        <dbReference type="Proteomes" id="UP001151287"/>
    </source>
</evidence>